<dbReference type="EMBL" id="BAABJP010000001">
    <property type="protein sequence ID" value="GAA5145300.1"/>
    <property type="molecule type" value="Genomic_DNA"/>
</dbReference>
<evidence type="ECO:0000256" key="2">
    <source>
        <dbReference type="SAM" id="Phobius"/>
    </source>
</evidence>
<feature type="transmembrane region" description="Helical" evidence="2">
    <location>
        <begin position="20"/>
        <end position="44"/>
    </location>
</feature>
<evidence type="ECO:0000313" key="4">
    <source>
        <dbReference type="Proteomes" id="UP001428817"/>
    </source>
</evidence>
<feature type="transmembrane region" description="Helical" evidence="2">
    <location>
        <begin position="108"/>
        <end position="127"/>
    </location>
</feature>
<feature type="region of interest" description="Disordered" evidence="1">
    <location>
        <begin position="149"/>
        <end position="234"/>
    </location>
</feature>
<proteinExistence type="predicted"/>
<keyword evidence="2" id="KW-0472">Membrane</keyword>
<organism evidence="3 4">
    <name type="scientific">Pseudonocardia eucalypti</name>
    <dbReference type="NCBI Taxonomy" id="648755"/>
    <lineage>
        <taxon>Bacteria</taxon>
        <taxon>Bacillati</taxon>
        <taxon>Actinomycetota</taxon>
        <taxon>Actinomycetes</taxon>
        <taxon>Pseudonocardiales</taxon>
        <taxon>Pseudonocardiaceae</taxon>
        <taxon>Pseudonocardia</taxon>
    </lineage>
</organism>
<sequence>MSKVVAGGMAAATSSVFGSYFGALGTVGGAAVGAVATTVATNLYQRSIERTKDSVRNRVRRGAGLPDTPTYADAARAAKLAKQRTVRLDPALAAPAPAPARPRRTWKVLVGAPLMIFALALAAVTGIELAKGSMLFDNEGRTSIQRVLDPKPAVVTPSPAPAPVAPPNESEHDSSEGNDSRDHSDSRDERDDSNSRDDRGGLLDPKRDTEDPTDKLRPTDSNTPPPILPNLLGQ</sequence>
<evidence type="ECO:0000313" key="3">
    <source>
        <dbReference type="EMBL" id="GAA5145300.1"/>
    </source>
</evidence>
<feature type="compositionally biased region" description="Basic and acidic residues" evidence="1">
    <location>
        <begin position="169"/>
        <end position="218"/>
    </location>
</feature>
<name>A0ABP9PEJ8_9PSEU</name>
<keyword evidence="2" id="KW-0812">Transmembrane</keyword>
<keyword evidence="2" id="KW-1133">Transmembrane helix</keyword>
<keyword evidence="4" id="KW-1185">Reference proteome</keyword>
<dbReference type="Proteomes" id="UP001428817">
    <property type="component" value="Unassembled WGS sequence"/>
</dbReference>
<reference evidence="4" key="1">
    <citation type="journal article" date="2019" name="Int. J. Syst. Evol. Microbiol.">
        <title>The Global Catalogue of Microorganisms (GCM) 10K type strain sequencing project: providing services to taxonomists for standard genome sequencing and annotation.</title>
        <authorList>
            <consortium name="The Broad Institute Genomics Platform"/>
            <consortium name="The Broad Institute Genome Sequencing Center for Infectious Disease"/>
            <person name="Wu L."/>
            <person name="Ma J."/>
        </authorList>
    </citation>
    <scope>NUCLEOTIDE SEQUENCE [LARGE SCALE GENOMIC DNA]</scope>
    <source>
        <strain evidence="4">JCM 18303</strain>
    </source>
</reference>
<comment type="caution">
    <text evidence="3">The sequence shown here is derived from an EMBL/GenBank/DDBJ whole genome shotgun (WGS) entry which is preliminary data.</text>
</comment>
<gene>
    <name evidence="3" type="ORF">GCM10023321_02970</name>
</gene>
<protein>
    <submittedName>
        <fullName evidence="3">Uncharacterized protein</fullName>
    </submittedName>
</protein>
<accession>A0ABP9PEJ8</accession>
<evidence type="ECO:0000256" key="1">
    <source>
        <dbReference type="SAM" id="MobiDB-lite"/>
    </source>
</evidence>